<feature type="region of interest" description="Disordered" evidence="1">
    <location>
        <begin position="108"/>
        <end position="132"/>
    </location>
</feature>
<dbReference type="STRING" id="205917.A0A4Y9Z9N0"/>
<sequence length="758" mass="84005">MLRRGEVQGQHGTPVLWGIQMAPYRMIDAVGLVFLRFKARKKNPLCDRSGPSEEKFHFLSDRLLPKFRWACHNAHHYSNPVNIYQKIFSGRFAIKAAWSIMPDLRNRSPSAGKGVEPKAEQLKPSGPHYPQSSDSRILTKLLYLLSTVFALCWVVFFNTRPPYVSDAYALCSKDGPMIYTVDPQRPRVQCIVIRGPTIIDMGSLEEVHRHWDTPQILDQILPKGEALKSRLETRFIRSGSIIVPGLSDSHAHMLEYGASRLIPLESAGTASDAAAAVKRFILADEDTQADAEKYVEGWGWDHTQWPVQEFPTAADLDKDPVVRSRKVVLQSKDGHAIWVNSRVLESIPPLPDTVEGGVIVRDAAGNPTGCLLDNAQYLVPMPPPTKKDLEKRFRLVTEDALSSGLTSIHDAGFDPKSLEFFKQLAAEDKLPIRIYGMTYFDETAEYWGDKVKPIIGAANGKFTARSVKIFADGALRSGGSALFEPYTDNPSTRGFMRIEPEVLNAWIPRFLRDGWQVNVHAIGDRANALVIDAFENALKGINVTASRPRLEHAQIMRHVDMARLGKLGVIASIQPTHATSDMLFGEQRLGPERVKLLYAFRSMINHGARVTFGSDAPVETMNPLYGFFAAVARVAPDGTSPHGPDGWWVYPHVENDVWDAHVVAGSPSNASREKKRSEVRPLRGDLAPAEIPHLLIAGMTIDPAYASFTDDSLGTLTPGKRADYVVLSQNIMTVPTDEILATEVLLTAIDGKPVYGEL</sequence>
<accession>A0A4Y9Z9N0</accession>
<dbReference type="InterPro" id="IPR011059">
    <property type="entry name" value="Metal-dep_hydrolase_composite"/>
</dbReference>
<dbReference type="InterPro" id="IPR033932">
    <property type="entry name" value="YtcJ-like"/>
</dbReference>
<evidence type="ECO:0000259" key="2">
    <source>
        <dbReference type="Pfam" id="PF07969"/>
    </source>
</evidence>
<gene>
    <name evidence="3" type="ORF">EVG20_g2152</name>
</gene>
<comment type="caution">
    <text evidence="3">The sequence shown here is derived from an EMBL/GenBank/DDBJ whole genome shotgun (WGS) entry which is preliminary data.</text>
</comment>
<evidence type="ECO:0000313" key="4">
    <source>
        <dbReference type="Proteomes" id="UP000298327"/>
    </source>
</evidence>
<name>A0A4Y9Z9N0_9AGAM</name>
<dbReference type="OrthoDB" id="3501663at2759"/>
<dbReference type="AlphaFoldDB" id="A0A4Y9Z9N0"/>
<reference evidence="3 4" key="1">
    <citation type="submission" date="2019-02" db="EMBL/GenBank/DDBJ databases">
        <title>Genome sequencing of the rare red list fungi Dentipellis fragilis.</title>
        <authorList>
            <person name="Buettner E."/>
            <person name="Kellner H."/>
        </authorList>
    </citation>
    <scope>NUCLEOTIDE SEQUENCE [LARGE SCALE GENOMIC DNA]</scope>
    <source>
        <strain evidence="3 4">DSM 105465</strain>
    </source>
</reference>
<organism evidence="3 4">
    <name type="scientific">Dentipellis fragilis</name>
    <dbReference type="NCBI Taxonomy" id="205917"/>
    <lineage>
        <taxon>Eukaryota</taxon>
        <taxon>Fungi</taxon>
        <taxon>Dikarya</taxon>
        <taxon>Basidiomycota</taxon>
        <taxon>Agaricomycotina</taxon>
        <taxon>Agaricomycetes</taxon>
        <taxon>Russulales</taxon>
        <taxon>Hericiaceae</taxon>
        <taxon>Dentipellis</taxon>
    </lineage>
</organism>
<dbReference type="Gene3D" id="2.30.40.10">
    <property type="entry name" value="Urease, subunit C, domain 1"/>
    <property type="match status" value="2"/>
</dbReference>
<dbReference type="PANTHER" id="PTHR22642">
    <property type="entry name" value="IMIDAZOLONEPROPIONASE"/>
    <property type="match status" value="1"/>
</dbReference>
<dbReference type="InterPro" id="IPR013108">
    <property type="entry name" value="Amidohydro_3"/>
</dbReference>
<dbReference type="GO" id="GO:0016810">
    <property type="term" value="F:hydrolase activity, acting on carbon-nitrogen (but not peptide) bonds"/>
    <property type="evidence" value="ECO:0007669"/>
    <property type="project" value="InterPro"/>
</dbReference>
<evidence type="ECO:0000313" key="3">
    <source>
        <dbReference type="EMBL" id="TFY70850.1"/>
    </source>
</evidence>
<proteinExistence type="predicted"/>
<evidence type="ECO:0000256" key="1">
    <source>
        <dbReference type="SAM" id="MobiDB-lite"/>
    </source>
</evidence>
<dbReference type="SUPFAM" id="SSF51338">
    <property type="entry name" value="Composite domain of metallo-dependent hydrolases"/>
    <property type="match status" value="1"/>
</dbReference>
<feature type="domain" description="Amidohydrolase 3" evidence="2">
    <location>
        <begin position="239"/>
        <end position="755"/>
    </location>
</feature>
<dbReference type="CDD" id="cd01300">
    <property type="entry name" value="YtcJ_like"/>
    <property type="match status" value="1"/>
</dbReference>
<dbReference type="PANTHER" id="PTHR22642:SF2">
    <property type="entry name" value="PROTEIN LONG AFTER FAR-RED 3"/>
    <property type="match status" value="1"/>
</dbReference>
<dbReference type="Gene3D" id="3.20.20.140">
    <property type="entry name" value="Metal-dependent hydrolases"/>
    <property type="match status" value="2"/>
</dbReference>
<dbReference type="EMBL" id="SEOQ01000079">
    <property type="protein sequence ID" value="TFY70850.1"/>
    <property type="molecule type" value="Genomic_DNA"/>
</dbReference>
<dbReference type="Gene3D" id="3.10.310.70">
    <property type="match status" value="1"/>
</dbReference>
<dbReference type="InterPro" id="IPR032466">
    <property type="entry name" value="Metal_Hydrolase"/>
</dbReference>
<keyword evidence="4" id="KW-1185">Reference proteome</keyword>
<dbReference type="Proteomes" id="UP000298327">
    <property type="component" value="Unassembled WGS sequence"/>
</dbReference>
<dbReference type="Pfam" id="PF07969">
    <property type="entry name" value="Amidohydro_3"/>
    <property type="match status" value="1"/>
</dbReference>
<protein>
    <recommendedName>
        <fullName evidence="2">Amidohydrolase 3 domain-containing protein</fullName>
    </recommendedName>
</protein>
<dbReference type="SUPFAM" id="SSF51556">
    <property type="entry name" value="Metallo-dependent hydrolases"/>
    <property type="match status" value="1"/>
</dbReference>